<reference evidence="4 5" key="1">
    <citation type="submission" date="2019-01" db="EMBL/GenBank/DDBJ databases">
        <title>Spirosoma flava sp. nov., a propanil-degrading bacterium isolated from herbicide-contaminated soil.</title>
        <authorList>
            <person name="Zhang L."/>
            <person name="Jiang J.-D."/>
        </authorList>
    </citation>
    <scope>NUCLEOTIDE SEQUENCE [LARGE SCALE GENOMIC DNA]</scope>
    <source>
        <strain evidence="4 5">TY50</strain>
    </source>
</reference>
<protein>
    <submittedName>
        <fullName evidence="4">PorT family protein</fullName>
    </submittedName>
</protein>
<comment type="caution">
    <text evidence="4">The sequence shown here is derived from an EMBL/GenBank/DDBJ whole genome shotgun (WGS) entry which is preliminary data.</text>
</comment>
<dbReference type="Pfam" id="PF13568">
    <property type="entry name" value="OMP_b-brl_2"/>
    <property type="match status" value="1"/>
</dbReference>
<feature type="compositionally biased region" description="Basic and acidic residues" evidence="1">
    <location>
        <begin position="87"/>
        <end position="97"/>
    </location>
</feature>
<dbReference type="InterPro" id="IPR025665">
    <property type="entry name" value="Beta-barrel_OMP_2"/>
</dbReference>
<feature type="signal peptide" evidence="2">
    <location>
        <begin position="1"/>
        <end position="20"/>
    </location>
</feature>
<evidence type="ECO:0000256" key="1">
    <source>
        <dbReference type="SAM" id="MobiDB-lite"/>
    </source>
</evidence>
<evidence type="ECO:0000256" key="2">
    <source>
        <dbReference type="SAM" id="SignalP"/>
    </source>
</evidence>
<keyword evidence="2" id="KW-0732">Signal</keyword>
<dbReference type="EMBL" id="SBLB01000001">
    <property type="protein sequence ID" value="RYC71514.1"/>
    <property type="molecule type" value="Genomic_DNA"/>
</dbReference>
<evidence type="ECO:0000313" key="4">
    <source>
        <dbReference type="EMBL" id="RYC71514.1"/>
    </source>
</evidence>
<feature type="compositionally biased region" description="Basic and acidic residues" evidence="1">
    <location>
        <begin position="123"/>
        <end position="139"/>
    </location>
</feature>
<dbReference type="Proteomes" id="UP000290407">
    <property type="component" value="Unassembled WGS sequence"/>
</dbReference>
<feature type="chain" id="PRO_5020757575" evidence="2">
    <location>
        <begin position="21"/>
        <end position="351"/>
    </location>
</feature>
<dbReference type="AlphaFoldDB" id="A0A4Q2UPU0"/>
<feature type="compositionally biased region" description="Low complexity" evidence="1">
    <location>
        <begin position="22"/>
        <end position="83"/>
    </location>
</feature>
<feature type="domain" description="Outer membrane protein beta-barrel" evidence="3">
    <location>
        <begin position="170"/>
        <end position="325"/>
    </location>
</feature>
<gene>
    <name evidence="4" type="ORF">EQG79_05075</name>
</gene>
<evidence type="ECO:0000259" key="3">
    <source>
        <dbReference type="Pfam" id="PF13568"/>
    </source>
</evidence>
<sequence length="351" mass="36464">MKSFCFYLTLSALTVSLSIAQTRPTTKSTTKPLSTTTSATRSTSATTSASRSATTVTTTAKATSASITATRSTTTAPAAAVSTNPNRRQELYDEYHGISKKPSTTSAPIAQPGLSRPGQSRPDPSRPDPSRTAERKPADTRPSQPIGSASTGPVARRESASPALSSESNSGVRIGLRGGVTYPYNFDPDIAGDPTVSFVGGIVFNVGRGTLSFQPEINYARYAGRATIGQGTVLETTLNGAADQVEVPLFLKIATGTPNSNRFFLNVGPYASYALNISVNGKTQSLNGVEGRFGFGAAAGIGTALKAGPGHLTIEVRGLYSLGDTDAGFNTDSQTIYTQAAIGYMVPLGSR</sequence>
<feature type="compositionally biased region" description="Polar residues" evidence="1">
    <location>
        <begin position="141"/>
        <end position="151"/>
    </location>
</feature>
<feature type="compositionally biased region" description="Low complexity" evidence="1">
    <location>
        <begin position="160"/>
        <end position="170"/>
    </location>
</feature>
<evidence type="ECO:0000313" key="5">
    <source>
        <dbReference type="Proteomes" id="UP000290407"/>
    </source>
</evidence>
<name>A0A4Q2UPU0_9BACT</name>
<feature type="region of interest" description="Disordered" evidence="1">
    <location>
        <begin position="22"/>
        <end position="172"/>
    </location>
</feature>
<keyword evidence="5" id="KW-1185">Reference proteome</keyword>
<organism evidence="4 5">
    <name type="scientific">Spirosoma sordidisoli</name>
    <dbReference type="NCBI Taxonomy" id="2502893"/>
    <lineage>
        <taxon>Bacteria</taxon>
        <taxon>Pseudomonadati</taxon>
        <taxon>Bacteroidota</taxon>
        <taxon>Cytophagia</taxon>
        <taxon>Cytophagales</taxon>
        <taxon>Cytophagaceae</taxon>
        <taxon>Spirosoma</taxon>
    </lineage>
</organism>
<dbReference type="RefSeq" id="WP_077919170.1">
    <property type="nucleotide sequence ID" value="NZ_SBLB01000001.1"/>
</dbReference>
<proteinExistence type="predicted"/>
<accession>A0A4Q2UPU0</accession>